<evidence type="ECO:0000256" key="1">
    <source>
        <dbReference type="PROSITE-ProRule" id="PRU00267"/>
    </source>
</evidence>
<dbReference type="InterPro" id="IPR009071">
    <property type="entry name" value="HMG_box_dom"/>
</dbReference>
<name>C1G4K1_PARBD</name>
<evidence type="ECO:0000259" key="3">
    <source>
        <dbReference type="PROSITE" id="PS50118"/>
    </source>
</evidence>
<dbReference type="AlphaFoldDB" id="C1G4K1"/>
<feature type="compositionally biased region" description="Basic residues" evidence="2">
    <location>
        <begin position="87"/>
        <end position="124"/>
    </location>
</feature>
<dbReference type="eggNOG" id="ENOG502SA5X">
    <property type="taxonomic scope" value="Eukaryota"/>
</dbReference>
<proteinExistence type="predicted"/>
<dbReference type="GO" id="GO:0005634">
    <property type="term" value="C:nucleus"/>
    <property type="evidence" value="ECO:0007669"/>
    <property type="project" value="UniProtKB-UniRule"/>
</dbReference>
<dbReference type="GO" id="GO:0003677">
    <property type="term" value="F:DNA binding"/>
    <property type="evidence" value="ECO:0007669"/>
    <property type="project" value="UniProtKB-UniRule"/>
</dbReference>
<dbReference type="InterPro" id="IPR036910">
    <property type="entry name" value="HMG_box_dom_sf"/>
</dbReference>
<evidence type="ECO:0000313" key="4">
    <source>
        <dbReference type="EMBL" id="EEH45717.2"/>
    </source>
</evidence>
<keyword evidence="1" id="KW-0238">DNA-binding</keyword>
<dbReference type="PROSITE" id="PS50118">
    <property type="entry name" value="HMG_BOX_2"/>
    <property type="match status" value="1"/>
</dbReference>
<reference evidence="4 5" key="1">
    <citation type="journal article" date="2011" name="PLoS Genet.">
        <title>Comparative genomic analysis of human fungal pathogens causing paracoccidioidomycosis.</title>
        <authorList>
            <person name="Desjardins C.A."/>
            <person name="Champion M.D."/>
            <person name="Holder J.W."/>
            <person name="Muszewska A."/>
            <person name="Goldberg J."/>
            <person name="Bailao A.M."/>
            <person name="Brigido M.M."/>
            <person name="Ferreira M.E."/>
            <person name="Garcia A.M."/>
            <person name="Grynberg M."/>
            <person name="Gujja S."/>
            <person name="Heiman D.I."/>
            <person name="Henn M.R."/>
            <person name="Kodira C.D."/>
            <person name="Leon-Narvaez H."/>
            <person name="Longo L.V."/>
            <person name="Ma L.J."/>
            <person name="Malavazi I."/>
            <person name="Matsuo A.L."/>
            <person name="Morais F.V."/>
            <person name="Pereira M."/>
            <person name="Rodriguez-Brito S."/>
            <person name="Sakthikumar S."/>
            <person name="Salem-Izacc S.M."/>
            <person name="Sykes S.M."/>
            <person name="Teixeira M.M."/>
            <person name="Vallejo M.C."/>
            <person name="Walter M.E."/>
            <person name="Yandava C."/>
            <person name="Young S."/>
            <person name="Zeng Q."/>
            <person name="Zucker J."/>
            <person name="Felipe M.S."/>
            <person name="Goldman G.H."/>
            <person name="Haas B.J."/>
            <person name="McEwen J.G."/>
            <person name="Nino-Vega G."/>
            <person name="Puccia R."/>
            <person name="San-Blas G."/>
            <person name="Soares C.M."/>
            <person name="Birren B.W."/>
            <person name="Cuomo C.A."/>
        </authorList>
    </citation>
    <scope>NUCLEOTIDE SEQUENCE [LARGE SCALE GENOMIC DNA]</scope>
    <source>
        <strain evidence="4 5">Pb18</strain>
    </source>
</reference>
<dbReference type="VEuPathDB" id="FungiDB:PADG_01867"/>
<protein>
    <recommendedName>
        <fullName evidence="3">HMG box domain-containing protein</fullName>
    </recommendedName>
</protein>
<feature type="compositionally biased region" description="Low complexity" evidence="2">
    <location>
        <begin position="77"/>
        <end position="86"/>
    </location>
</feature>
<evidence type="ECO:0000313" key="5">
    <source>
        <dbReference type="Proteomes" id="UP000001628"/>
    </source>
</evidence>
<gene>
    <name evidence="4" type="ORF">PADG_01867</name>
</gene>
<feature type="domain" description="HMG box" evidence="3">
    <location>
        <begin position="247"/>
        <end position="314"/>
    </location>
</feature>
<dbReference type="SUPFAM" id="SSF47095">
    <property type="entry name" value="HMG-box"/>
    <property type="match status" value="2"/>
</dbReference>
<keyword evidence="1" id="KW-0539">Nucleus</keyword>
<feature type="region of interest" description="Disordered" evidence="2">
    <location>
        <begin position="77"/>
        <end position="131"/>
    </location>
</feature>
<dbReference type="KEGG" id="pbn:PADG_01867"/>
<organism evidence="4 5">
    <name type="scientific">Paracoccidioides brasiliensis (strain Pb18)</name>
    <dbReference type="NCBI Taxonomy" id="502780"/>
    <lineage>
        <taxon>Eukaryota</taxon>
        <taxon>Fungi</taxon>
        <taxon>Dikarya</taxon>
        <taxon>Ascomycota</taxon>
        <taxon>Pezizomycotina</taxon>
        <taxon>Eurotiomycetes</taxon>
        <taxon>Eurotiomycetidae</taxon>
        <taxon>Onygenales</taxon>
        <taxon>Ajellomycetaceae</taxon>
        <taxon>Paracoccidioides</taxon>
    </lineage>
</organism>
<feature type="DNA-binding region" description="HMG box" evidence="1">
    <location>
        <begin position="247"/>
        <end position="314"/>
    </location>
</feature>
<keyword evidence="5" id="KW-1185">Reference proteome</keyword>
<dbReference type="STRING" id="502780.C1G4K1"/>
<dbReference type="InParanoid" id="C1G4K1"/>
<dbReference type="GeneID" id="22581451"/>
<dbReference type="Gene3D" id="1.10.30.10">
    <property type="entry name" value="High mobility group box domain"/>
    <property type="match status" value="2"/>
</dbReference>
<dbReference type="OMA" id="WVKSHTP"/>
<dbReference type="CDD" id="cd00084">
    <property type="entry name" value="HMG-box_SF"/>
    <property type="match status" value="1"/>
</dbReference>
<dbReference type="RefSeq" id="XP_010757103.1">
    <property type="nucleotide sequence ID" value="XM_010758801.1"/>
</dbReference>
<accession>C1G4K1</accession>
<dbReference type="Proteomes" id="UP000001628">
    <property type="component" value="Unassembled WGS sequence"/>
</dbReference>
<evidence type="ECO:0000256" key="2">
    <source>
        <dbReference type="SAM" id="MobiDB-lite"/>
    </source>
</evidence>
<dbReference type="HOGENOM" id="CLU_048021_1_0_1"/>
<dbReference type="OrthoDB" id="1919336at2759"/>
<dbReference type="EMBL" id="KN275958">
    <property type="protein sequence ID" value="EEH45717.2"/>
    <property type="molecule type" value="Genomic_DNA"/>
</dbReference>
<sequence length="328" mass="36835">MTLVLSRRGRVLLACAKLVEAKPARARVLLGNSLALCSSIGSVRTLSASRNSRLFRHPLPILLKKTYATATGTAKADTAASKAGSKPVKKKAATAKNPSRKTVKKSTKAKPKTKSKVKRSRKPNKQLTEKQMETLRKRKAREMIKNLKAVALVPPKGLPETPIMLLQKQMKQFGGATEAYKNLSPAERESLNQTAQLNRASNKTMFQDWVKSHTPLQIKQANMARQRLRKLFKKPRRFMKIRDDRQIKRPVNAYLFFLKEAFASGGIFDKESMSKTAAAWRGMTAGEKEELQQKYQQMALENKNKYLQQHKSIYGMEAPSQSKSPSPA</sequence>